<organism evidence="7 8">
    <name type="scientific">Vineibacter terrae</name>
    <dbReference type="NCBI Taxonomy" id="2586908"/>
    <lineage>
        <taxon>Bacteria</taxon>
        <taxon>Pseudomonadati</taxon>
        <taxon>Pseudomonadota</taxon>
        <taxon>Alphaproteobacteria</taxon>
        <taxon>Hyphomicrobiales</taxon>
        <taxon>Vineibacter</taxon>
    </lineage>
</organism>
<name>A0A5C8PK28_9HYPH</name>
<dbReference type="InterPro" id="IPR036909">
    <property type="entry name" value="Cyt_c-like_dom_sf"/>
</dbReference>
<gene>
    <name evidence="7" type="ORF">FHP25_19695</name>
</gene>
<keyword evidence="3 4" id="KW-0408">Iron</keyword>
<keyword evidence="2 4" id="KW-0479">Metal-binding</keyword>
<evidence type="ECO:0000256" key="1">
    <source>
        <dbReference type="ARBA" id="ARBA00022617"/>
    </source>
</evidence>
<evidence type="ECO:0000313" key="7">
    <source>
        <dbReference type="EMBL" id="TXL73876.1"/>
    </source>
</evidence>
<feature type="transmembrane region" description="Helical" evidence="5">
    <location>
        <begin position="89"/>
        <end position="107"/>
    </location>
</feature>
<dbReference type="Gene3D" id="1.10.760.10">
    <property type="entry name" value="Cytochrome c-like domain"/>
    <property type="match status" value="1"/>
</dbReference>
<dbReference type="GO" id="GO:0020037">
    <property type="term" value="F:heme binding"/>
    <property type="evidence" value="ECO:0007669"/>
    <property type="project" value="InterPro"/>
</dbReference>
<dbReference type="InterPro" id="IPR009056">
    <property type="entry name" value="Cyt_c-like_dom"/>
</dbReference>
<comment type="caution">
    <text evidence="7">The sequence shown here is derived from an EMBL/GenBank/DDBJ whole genome shotgun (WGS) entry which is preliminary data.</text>
</comment>
<feature type="transmembrane region" description="Helical" evidence="5">
    <location>
        <begin position="180"/>
        <end position="199"/>
    </location>
</feature>
<dbReference type="EMBL" id="VDUZ01000022">
    <property type="protein sequence ID" value="TXL73876.1"/>
    <property type="molecule type" value="Genomic_DNA"/>
</dbReference>
<accession>A0A5C8PK28</accession>
<feature type="transmembrane region" description="Helical" evidence="5">
    <location>
        <begin position="151"/>
        <end position="174"/>
    </location>
</feature>
<evidence type="ECO:0000256" key="2">
    <source>
        <dbReference type="ARBA" id="ARBA00022723"/>
    </source>
</evidence>
<dbReference type="PROSITE" id="PS51007">
    <property type="entry name" value="CYTC"/>
    <property type="match status" value="1"/>
</dbReference>
<dbReference type="GO" id="GO:0046872">
    <property type="term" value="F:metal ion binding"/>
    <property type="evidence" value="ECO:0007669"/>
    <property type="project" value="UniProtKB-KW"/>
</dbReference>
<keyword evidence="5" id="KW-0812">Transmembrane</keyword>
<dbReference type="Proteomes" id="UP000321638">
    <property type="component" value="Unassembled WGS sequence"/>
</dbReference>
<evidence type="ECO:0000259" key="6">
    <source>
        <dbReference type="PROSITE" id="PS51007"/>
    </source>
</evidence>
<feature type="transmembrane region" description="Helical" evidence="5">
    <location>
        <begin position="16"/>
        <end position="35"/>
    </location>
</feature>
<dbReference type="AlphaFoldDB" id="A0A5C8PK28"/>
<keyword evidence="5" id="KW-1133">Transmembrane helix</keyword>
<feature type="transmembrane region" description="Helical" evidence="5">
    <location>
        <begin position="282"/>
        <end position="301"/>
    </location>
</feature>
<protein>
    <recommendedName>
        <fullName evidence="6">Cytochrome c domain-containing protein</fullName>
    </recommendedName>
</protein>
<evidence type="ECO:0000256" key="3">
    <source>
        <dbReference type="ARBA" id="ARBA00023004"/>
    </source>
</evidence>
<proteinExistence type="predicted"/>
<dbReference type="GO" id="GO:0009055">
    <property type="term" value="F:electron transfer activity"/>
    <property type="evidence" value="ECO:0007669"/>
    <property type="project" value="InterPro"/>
</dbReference>
<feature type="domain" description="Cytochrome c" evidence="6">
    <location>
        <begin position="307"/>
        <end position="396"/>
    </location>
</feature>
<dbReference type="Pfam" id="PF06181">
    <property type="entry name" value="Urate_ox_N"/>
    <property type="match status" value="1"/>
</dbReference>
<sequence>MDAAYLVDWLNLAGRWAHMITGIAWIGASFYFIWLDNHLEDPKVPADVAKGVGGEVWSVHGGGFYHAQKYKVAPPALPPVLHWFKWEAYTTWITGMFMMCLVYYYGADVALIDPLVQDLSHWQAIGIGLAFIAGGWIIYDLLCRSPLGQDDAVLGGVLAVLSVAAAWGLCQLFSGRGAFIHFGAMLGTIMVANVFFVIIPGQGELVKAKREGRLPDPKWGAMGKQRSVHNTYFTLPVLFTMISNHYGGVTGHAWSWAILVALSAAGALIRLWFVLRHKGNAPALPLAAGLAVLAGTVVIAAPRDEVTVELAGKTEFAQVAKVVAERCAVCHAAKPTREGFAAPPKGVMLETPGQMKAYARAMLQQVWHSKAMPPGNVTELSDEDRALIARWVRNGAPLR</sequence>
<evidence type="ECO:0000313" key="8">
    <source>
        <dbReference type="Proteomes" id="UP000321638"/>
    </source>
</evidence>
<keyword evidence="5" id="KW-0472">Membrane</keyword>
<dbReference type="OrthoDB" id="9787495at2"/>
<evidence type="ECO:0000256" key="4">
    <source>
        <dbReference type="PROSITE-ProRule" id="PRU00433"/>
    </source>
</evidence>
<feature type="transmembrane region" description="Helical" evidence="5">
    <location>
        <begin position="119"/>
        <end position="139"/>
    </location>
</feature>
<keyword evidence="1 4" id="KW-0349">Heme</keyword>
<reference evidence="7 8" key="1">
    <citation type="submission" date="2019-06" db="EMBL/GenBank/DDBJ databases">
        <title>New taxonomy in bacterial strain CC-CFT640, isolated from vineyard.</title>
        <authorList>
            <person name="Lin S.-Y."/>
            <person name="Tsai C.-F."/>
            <person name="Young C.-C."/>
        </authorList>
    </citation>
    <scope>NUCLEOTIDE SEQUENCE [LARGE SCALE GENOMIC DNA]</scope>
    <source>
        <strain evidence="7 8">CC-CFT640</strain>
    </source>
</reference>
<dbReference type="SUPFAM" id="SSF46626">
    <property type="entry name" value="Cytochrome c"/>
    <property type="match status" value="1"/>
</dbReference>
<feature type="transmembrane region" description="Helical" evidence="5">
    <location>
        <begin position="253"/>
        <end position="275"/>
    </location>
</feature>
<dbReference type="InterPro" id="IPR010389">
    <property type="entry name" value="Urate_ox_N"/>
</dbReference>
<keyword evidence="8" id="KW-1185">Reference proteome</keyword>
<dbReference type="RefSeq" id="WP_147848672.1">
    <property type="nucleotide sequence ID" value="NZ_VDUZ01000022.1"/>
</dbReference>
<evidence type="ECO:0000256" key="5">
    <source>
        <dbReference type="SAM" id="Phobius"/>
    </source>
</evidence>